<name>A0A1Q9DC88_SYMMI</name>
<keyword evidence="4" id="KW-1185">Reference proteome</keyword>
<feature type="compositionally biased region" description="Acidic residues" evidence="1">
    <location>
        <begin position="703"/>
        <end position="720"/>
    </location>
</feature>
<evidence type="ECO:0000259" key="2">
    <source>
        <dbReference type="PROSITE" id="PS50878"/>
    </source>
</evidence>
<organism evidence="3 4">
    <name type="scientific">Symbiodinium microadriaticum</name>
    <name type="common">Dinoflagellate</name>
    <name type="synonym">Zooxanthella microadriatica</name>
    <dbReference type="NCBI Taxonomy" id="2951"/>
    <lineage>
        <taxon>Eukaryota</taxon>
        <taxon>Sar</taxon>
        <taxon>Alveolata</taxon>
        <taxon>Dinophyceae</taxon>
        <taxon>Suessiales</taxon>
        <taxon>Symbiodiniaceae</taxon>
        <taxon>Symbiodinium</taxon>
    </lineage>
</organism>
<feature type="compositionally biased region" description="Polar residues" evidence="1">
    <location>
        <begin position="661"/>
        <end position="675"/>
    </location>
</feature>
<dbReference type="Gene3D" id="3.60.10.10">
    <property type="entry name" value="Endonuclease/exonuclease/phosphatase"/>
    <property type="match status" value="1"/>
</dbReference>
<gene>
    <name evidence="3" type="primary">Pol</name>
    <name evidence="3" type="ORF">AK812_SmicGene25453</name>
</gene>
<reference evidence="3 4" key="1">
    <citation type="submission" date="2016-02" db="EMBL/GenBank/DDBJ databases">
        <title>Genome analysis of coral dinoflagellate symbionts highlights evolutionary adaptations to a symbiotic lifestyle.</title>
        <authorList>
            <person name="Aranda M."/>
            <person name="Li Y."/>
            <person name="Liew Y.J."/>
            <person name="Baumgarten S."/>
            <person name="Simakov O."/>
            <person name="Wilson M."/>
            <person name="Piel J."/>
            <person name="Ashoor H."/>
            <person name="Bougouffa S."/>
            <person name="Bajic V.B."/>
            <person name="Ryu T."/>
            <person name="Ravasi T."/>
            <person name="Bayer T."/>
            <person name="Micklem G."/>
            <person name="Kim H."/>
            <person name="Bhak J."/>
            <person name="Lajeunesse T.C."/>
            <person name="Voolstra C.R."/>
        </authorList>
    </citation>
    <scope>NUCLEOTIDE SEQUENCE [LARGE SCALE GENOMIC DNA]</scope>
    <source>
        <strain evidence="3 4">CCMP2467</strain>
    </source>
</reference>
<dbReference type="Proteomes" id="UP000186817">
    <property type="component" value="Unassembled WGS sequence"/>
</dbReference>
<feature type="domain" description="Reverse transcriptase" evidence="2">
    <location>
        <begin position="1181"/>
        <end position="1440"/>
    </location>
</feature>
<dbReference type="OrthoDB" id="447487at2759"/>
<evidence type="ECO:0000313" key="3">
    <source>
        <dbReference type="EMBL" id="OLP92700.1"/>
    </source>
</evidence>
<sequence length="1535" mass="172416">MAFEYLRSTLELYMEEFIRECGNAIQKRTGFVVKIVPKKHFSFMVLVKTRSTRANALTNVPDILFQPGNCIPCALWHVVPLSRPAIIAAVSNTSLPKNVDAKSARYRDYRSVASMCSVDLNSCLGMPGSHVKSFLMHYEGHGLPHSIAVRVDASGSGVTVIDGATVYKLNMATLREIHCASVDHSTIVSYWKKDPQDKNSDKSAILLDMVVGARDVPDNSEEDASQDAEEVHAVECPNKLSFDEDNVPIFNDNILECLKNETSDVFNDLQKKSMRHEGRRHCPLCPFRSFTQLRLLRTHIAKHRTNQNQCVCSGTKQIKVILALYDNAASSQSVSANLLQGSAAILRQTVQPPLQGNHSSIDKQIRLVLDAAGPKYVNDIVTAPIFLKKMENMNRVLLEQDEWHYISMDATPKLCMKLMGQASYRSPKSVRNEAPFGDDVAWRRLLTIRGRTGAVLLLHPLQNESADQVVDALAQNFSADQLRAVVHAGTDQPSEKLFNQLKAVCPSMRSLGLDPIHLAIVYEFGFWNKHSPGSKQLRRILKKCISIDADLGQDQWGAFYDGTNARPLTEDEMKYREMISDSSMDLTECNSVLDGLDTNVPFTDRLEFIQRRKQSKQAEAAEPNAYMIMLARQLLEQLMPTLIWDQVPLAAEALKLVEDSGPSNSHPLVGTTSSPVKPEVGCNELRRPVGTTAAGETTRATEDGDEDTQMPGTETEEGEQEIICSSPVKEKACAESRGVNSCEYLAECMIGTVHNHCATCNPGYYRHGHGCKVERPIVEIFLRVSESLMLGATVAFHNRYHHGRFVAMQLGPETDFMDSLPKDWTYSFFRVHFAGDAKIGLHNPRENRWIRLRNNNDMDGAPHRGSWETFTAVDAGGWEAIFPVALHCAAHNKYMRMPNKREMDAKIQIQTPALIAMPGTGGDLGDDCAAHKLDRTAVGCGHFVSERCPRSEKPWCVALYQDLPGGWGWERFRPVSAHKRSNDASETKRMPGSETHWSLQGEWTSGDWYILHSAALKPKQGGILLGIRKTLLNGDYHSWNEIVPGRLLHWRGHLGKQQVDLFNLYQHSLSHHSDDQKKAVMGHRKGLWQKLDKAIGALPFRTSIILMGDFNMVMQPHPKVAGFGIHSGNSVLDLRQERAEVMEMLERHRLTVLNTWGRKTYTYKHPSGSSQIDYVVIRQQHADHVSKGCTTVKDVPQYAYRAQASTADPLLRASQHCQQVRKMLDGCLDDRTSRLLQQKQPLLLGGMMVSLDLSKAFDSLTHEEMYLALTDTGMPSNLANVLVHIHIETQLHIVHKGHQQTVGMGRGLRQGCGVAPMIYAAWTCRLCKRISQELGQGWPQQHVSIYADDKHGFWQLRCPADLDKARRELGQLIQIITRLGMTVNSSKSRIVIALKGKLHLKKMQQITKQWNGQQCLMVPYEGSTLYIPVHSTLEYLGMRLGYGKFEVQAAQHRVLQANIAFNQLKVLLRAGIDVYTDLHKRMEAQLRALKKDTARSSHLQSMELQRAENFHVRSVECTSAPSWAFSNMFINDIRR</sequence>
<dbReference type="PROSITE" id="PS50878">
    <property type="entry name" value="RT_POL"/>
    <property type="match status" value="1"/>
</dbReference>
<comment type="caution">
    <text evidence="3">The sequence shown here is derived from an EMBL/GenBank/DDBJ whole genome shotgun (WGS) entry which is preliminary data.</text>
</comment>
<dbReference type="EMBL" id="LSRX01000610">
    <property type="protein sequence ID" value="OLP92700.1"/>
    <property type="molecule type" value="Genomic_DNA"/>
</dbReference>
<dbReference type="CDD" id="cd00257">
    <property type="entry name" value="beta-trefoil_FSCN-like"/>
    <property type="match status" value="1"/>
</dbReference>
<accession>A0A1Q9DC88</accession>
<dbReference type="InterPro" id="IPR043502">
    <property type="entry name" value="DNA/RNA_pol_sf"/>
</dbReference>
<feature type="region of interest" description="Disordered" evidence="1">
    <location>
        <begin position="660"/>
        <end position="722"/>
    </location>
</feature>
<dbReference type="InterPro" id="IPR000477">
    <property type="entry name" value="RT_dom"/>
</dbReference>
<dbReference type="SUPFAM" id="SSF56672">
    <property type="entry name" value="DNA/RNA polymerases"/>
    <property type="match status" value="1"/>
</dbReference>
<evidence type="ECO:0000256" key="1">
    <source>
        <dbReference type="SAM" id="MobiDB-lite"/>
    </source>
</evidence>
<dbReference type="SUPFAM" id="SSF56219">
    <property type="entry name" value="DNase I-like"/>
    <property type="match status" value="1"/>
</dbReference>
<evidence type="ECO:0000313" key="4">
    <source>
        <dbReference type="Proteomes" id="UP000186817"/>
    </source>
</evidence>
<dbReference type="Pfam" id="PF00078">
    <property type="entry name" value="RVT_1"/>
    <property type="match status" value="1"/>
</dbReference>
<proteinExistence type="predicted"/>
<dbReference type="InterPro" id="IPR036691">
    <property type="entry name" value="Endo/exonu/phosph_ase_sf"/>
</dbReference>
<protein>
    <submittedName>
        <fullName evidence="3">LINE-1 retrotransposable element ORF2 protein</fullName>
    </submittedName>
</protein>